<protein>
    <submittedName>
        <fullName evidence="1">Uncharacterized protein</fullName>
    </submittedName>
</protein>
<proteinExistence type="predicted"/>
<comment type="caution">
    <text evidence="1">The sequence shown here is derived from an EMBL/GenBank/DDBJ whole genome shotgun (WGS) entry which is preliminary data.</text>
</comment>
<evidence type="ECO:0000313" key="1">
    <source>
        <dbReference type="EMBL" id="RCW44636.1"/>
    </source>
</evidence>
<organism evidence="1 2">
    <name type="scientific">Halopolyspora algeriensis</name>
    <dbReference type="NCBI Taxonomy" id="1500506"/>
    <lineage>
        <taxon>Bacteria</taxon>
        <taxon>Bacillati</taxon>
        <taxon>Actinomycetota</taxon>
        <taxon>Actinomycetes</taxon>
        <taxon>Actinomycetes incertae sedis</taxon>
        <taxon>Halopolyspora</taxon>
    </lineage>
</organism>
<evidence type="ECO:0000313" key="2">
    <source>
        <dbReference type="Proteomes" id="UP000253495"/>
    </source>
</evidence>
<gene>
    <name evidence="1" type="ORF">DFQ14_104225</name>
</gene>
<dbReference type="RefSeq" id="WP_114452748.1">
    <property type="nucleotide sequence ID" value="NZ_QPJC01000004.1"/>
</dbReference>
<dbReference type="AlphaFoldDB" id="A0A368VTW8"/>
<keyword evidence="2" id="KW-1185">Reference proteome</keyword>
<dbReference type="EMBL" id="QPJC01000004">
    <property type="protein sequence ID" value="RCW44636.1"/>
    <property type="molecule type" value="Genomic_DNA"/>
</dbReference>
<reference evidence="1 2" key="1">
    <citation type="submission" date="2018-07" db="EMBL/GenBank/DDBJ databases">
        <title>Genomic Encyclopedia of Type Strains, Phase III (KMG-III): the genomes of soil and plant-associated and newly described type strains.</title>
        <authorList>
            <person name="Whitman W."/>
        </authorList>
    </citation>
    <scope>NUCLEOTIDE SEQUENCE [LARGE SCALE GENOMIC DNA]</scope>
    <source>
        <strain evidence="1 2">CECT 8575</strain>
    </source>
</reference>
<dbReference type="Proteomes" id="UP000253495">
    <property type="component" value="Unassembled WGS sequence"/>
</dbReference>
<sequence>MVDQSQSPVKDKNYNLVTVLQNLLQQSWHLQTYLEDAQNQNDTELAEWLSQLQQENLRAGERGKKLLHARLQQENG</sequence>
<name>A0A368VTW8_9ACTN</name>
<accession>A0A368VTW8</accession>
<dbReference type="OrthoDB" id="495805at2"/>